<dbReference type="Proteomes" id="UP000261540">
    <property type="component" value="Unplaced"/>
</dbReference>
<sequence length="125" mass="14839">MPEPPHLAPLDAEEQRLYFESLPNDRAPHPISKGEPDHRAEETHFDIRADFSKAEWVRLRRCEKVHYRNMKRNHQAMLDMGRLRAPASVMVTKGDWIHAHKQQTHETQGKHWRCKKILIPMLSYK</sequence>
<dbReference type="InterPro" id="IPR036051">
    <property type="entry name" value="KRAB_dom_sf"/>
</dbReference>
<name>A0A3B3SA31_9TELE</name>
<dbReference type="Ensembl" id="ENSPKIT00000008373.1">
    <property type="protein sequence ID" value="ENSPKIP00000027602.1"/>
    <property type="gene ID" value="ENSPKIG00000009596.1"/>
</dbReference>
<feature type="domain" description="KRAB-related" evidence="2">
    <location>
        <begin position="39"/>
        <end position="102"/>
    </location>
</feature>
<evidence type="ECO:0000259" key="2">
    <source>
        <dbReference type="PROSITE" id="PS50806"/>
    </source>
</evidence>
<protein>
    <recommendedName>
        <fullName evidence="2">KRAB-related domain-containing protein</fullName>
    </recommendedName>
</protein>
<proteinExistence type="predicted"/>
<reference evidence="3" key="2">
    <citation type="submission" date="2025-09" db="UniProtKB">
        <authorList>
            <consortium name="Ensembl"/>
        </authorList>
    </citation>
    <scope>IDENTIFICATION</scope>
</reference>
<evidence type="ECO:0000256" key="1">
    <source>
        <dbReference type="SAM" id="MobiDB-lite"/>
    </source>
</evidence>
<dbReference type="AlphaFoldDB" id="A0A3B3SA31"/>
<dbReference type="InterPro" id="IPR003655">
    <property type="entry name" value="aKRAB"/>
</dbReference>
<evidence type="ECO:0000313" key="3">
    <source>
        <dbReference type="Ensembl" id="ENSPKIP00000027602.1"/>
    </source>
</evidence>
<accession>A0A3B3SA31</accession>
<dbReference type="GO" id="GO:0006355">
    <property type="term" value="P:regulation of DNA-templated transcription"/>
    <property type="evidence" value="ECO:0007669"/>
    <property type="project" value="InterPro"/>
</dbReference>
<dbReference type="PROSITE" id="PS50806">
    <property type="entry name" value="KRAB_RELATED"/>
    <property type="match status" value="1"/>
</dbReference>
<dbReference type="SUPFAM" id="SSF109640">
    <property type="entry name" value="KRAB domain (Kruppel-associated box)"/>
    <property type="match status" value="1"/>
</dbReference>
<keyword evidence="4" id="KW-1185">Reference proteome</keyword>
<reference evidence="3" key="1">
    <citation type="submission" date="2025-08" db="UniProtKB">
        <authorList>
            <consortium name="Ensembl"/>
        </authorList>
    </citation>
    <scope>IDENTIFICATION</scope>
</reference>
<evidence type="ECO:0000313" key="4">
    <source>
        <dbReference type="Proteomes" id="UP000261540"/>
    </source>
</evidence>
<feature type="region of interest" description="Disordered" evidence="1">
    <location>
        <begin position="20"/>
        <end position="39"/>
    </location>
</feature>
<feature type="compositionally biased region" description="Basic and acidic residues" evidence="1">
    <location>
        <begin position="26"/>
        <end position="39"/>
    </location>
</feature>
<organism evidence="3 4">
    <name type="scientific">Paramormyrops kingsleyae</name>
    <dbReference type="NCBI Taxonomy" id="1676925"/>
    <lineage>
        <taxon>Eukaryota</taxon>
        <taxon>Metazoa</taxon>
        <taxon>Chordata</taxon>
        <taxon>Craniata</taxon>
        <taxon>Vertebrata</taxon>
        <taxon>Euteleostomi</taxon>
        <taxon>Actinopterygii</taxon>
        <taxon>Neopterygii</taxon>
        <taxon>Teleostei</taxon>
        <taxon>Osteoglossocephala</taxon>
        <taxon>Osteoglossomorpha</taxon>
        <taxon>Osteoglossiformes</taxon>
        <taxon>Mormyridae</taxon>
        <taxon>Paramormyrops</taxon>
    </lineage>
</organism>